<comment type="subcellular location">
    <subcellularLocation>
        <location evidence="7">Mitochondrion inner membrane</location>
        <topology evidence="7">Peripheral membrane protein</topology>
        <orientation evidence="7">Intermembrane side</orientation>
    </subcellularLocation>
</comment>
<keyword evidence="11" id="KW-1185">Reference proteome</keyword>
<evidence type="ECO:0000256" key="8">
    <source>
        <dbReference type="SAM" id="MobiDB-lite"/>
    </source>
</evidence>
<name>A0A8J2T5E1_ZYGB2</name>
<dbReference type="Gene3D" id="1.10.287.810">
    <property type="entry name" value="Mitochondrial import inner membrane translocase subunit tim13 like domains"/>
    <property type="match status" value="1"/>
</dbReference>
<dbReference type="Pfam" id="PF02953">
    <property type="entry name" value="zf-Tim10_DDP"/>
    <property type="match status" value="1"/>
</dbReference>
<reference evidence="11" key="1">
    <citation type="journal article" date="2013" name="Genome Announc.">
        <title>Genome sequence of the food spoilage yeast Zygosaccharomyces bailii CLIB 213(T).</title>
        <authorList>
            <person name="Galeote V."/>
            <person name="Bigey F."/>
            <person name="Devillers H."/>
            <person name="Neuveglise C."/>
            <person name="Dequin S."/>
        </authorList>
    </citation>
    <scope>NUCLEOTIDE SEQUENCE [LARGE SCALE GENOMIC DNA]</scope>
    <source>
        <strain evidence="11">CLIB 213 / ATCC 58445 / CBS 680 / CCRC 21525 / NBRC 1098 / NCYC 1416 / NRRL Y-2227</strain>
    </source>
</reference>
<keyword evidence="7" id="KW-0143">Chaperone</keyword>
<dbReference type="EMBL" id="HG316455">
    <property type="protein sequence ID" value="CDF88346.1"/>
    <property type="molecule type" value="Genomic_DNA"/>
</dbReference>
<dbReference type="GO" id="GO:0015031">
    <property type="term" value="P:protein transport"/>
    <property type="evidence" value="ECO:0007669"/>
    <property type="project" value="UniProtKB-KW"/>
</dbReference>
<evidence type="ECO:0000256" key="1">
    <source>
        <dbReference type="ARBA" id="ARBA00006720"/>
    </source>
</evidence>
<dbReference type="Proteomes" id="UP000019375">
    <property type="component" value="Unassembled WGS sequence"/>
</dbReference>
<evidence type="ECO:0000259" key="9">
    <source>
        <dbReference type="Pfam" id="PF02953"/>
    </source>
</evidence>
<proteinExistence type="inferred from homology"/>
<accession>A0A8J2T5E1</accession>
<keyword evidence="7" id="KW-0813">Transport</keyword>
<evidence type="ECO:0000256" key="3">
    <source>
        <dbReference type="ARBA" id="ARBA00022927"/>
    </source>
</evidence>
<gene>
    <name evidence="10" type="ORF">BN860_08064g</name>
</gene>
<dbReference type="GO" id="GO:0005743">
    <property type="term" value="C:mitochondrial inner membrane"/>
    <property type="evidence" value="ECO:0007669"/>
    <property type="project" value="UniProtKB-SubCell"/>
</dbReference>
<feature type="domain" description="Tim10-like" evidence="9">
    <location>
        <begin position="37"/>
        <end position="94"/>
    </location>
</feature>
<evidence type="ECO:0000256" key="7">
    <source>
        <dbReference type="RuleBase" id="RU367043"/>
    </source>
</evidence>
<dbReference type="InterPro" id="IPR035427">
    <property type="entry name" value="Tim10-like_dom_sf"/>
</dbReference>
<evidence type="ECO:0000313" key="10">
    <source>
        <dbReference type="EMBL" id="CDF88346.1"/>
    </source>
</evidence>
<evidence type="ECO:0000256" key="5">
    <source>
        <dbReference type="ARBA" id="ARBA00023136"/>
    </source>
</evidence>
<keyword evidence="5" id="KW-0472">Membrane</keyword>
<dbReference type="SUPFAM" id="SSF144122">
    <property type="entry name" value="Tim10-like"/>
    <property type="match status" value="1"/>
</dbReference>
<evidence type="ECO:0000313" key="11">
    <source>
        <dbReference type="Proteomes" id="UP000019375"/>
    </source>
</evidence>
<evidence type="ECO:0000256" key="2">
    <source>
        <dbReference type="ARBA" id="ARBA00022792"/>
    </source>
</evidence>
<comment type="domain">
    <text evidence="7">The twin CX3C motif contains 4 conserved Cys residues that form 2 disulfide bonds in the mitochondrial intermembrane space.</text>
</comment>
<keyword evidence="2 7" id="KW-0999">Mitochondrion inner membrane</keyword>
<keyword evidence="3 7" id="KW-0653">Protein transport</keyword>
<protein>
    <recommendedName>
        <fullName evidence="7">Mitochondrial import inner membrane translocase subunit</fullName>
    </recommendedName>
</protein>
<evidence type="ECO:0000256" key="4">
    <source>
        <dbReference type="ARBA" id="ARBA00023010"/>
    </source>
</evidence>
<dbReference type="AlphaFoldDB" id="A0A8J2T5E1"/>
<keyword evidence="4 7" id="KW-0811">Translocation</keyword>
<comment type="similarity">
    <text evidence="1 7">Belongs to the small Tim family.</text>
</comment>
<organism evidence="10 11">
    <name type="scientific">Zygosaccharomyces bailii (strain CLIB 213 / ATCC 58445 / CBS 680 / BCRC 21525 / NBRC 1098 / NCYC 1416 / NRRL Y-2227)</name>
    <dbReference type="NCBI Taxonomy" id="1333698"/>
    <lineage>
        <taxon>Eukaryota</taxon>
        <taxon>Fungi</taxon>
        <taxon>Dikarya</taxon>
        <taxon>Ascomycota</taxon>
        <taxon>Saccharomycotina</taxon>
        <taxon>Saccharomycetes</taxon>
        <taxon>Saccharomycetales</taxon>
        <taxon>Saccharomycetaceae</taxon>
        <taxon>Zygosaccharomyces</taxon>
    </lineage>
</organism>
<comment type="function">
    <text evidence="7">Mitochondrial intermembrane chaperone that participates in the import and insertion of some multi-pass transmembrane proteins into the mitochondrial inner membrane. Also required for the transfer of beta-barrel precursors from the TOM complex to the sorting and assembly machinery (SAM complex) of the outer membrane. Acts as a chaperone-like protein that protects the hydrophobic precursors from aggregation and guide them through the mitochondrial intermembrane space.</text>
</comment>
<comment type="subunit">
    <text evidence="7">Heterohexamer.</text>
</comment>
<feature type="region of interest" description="Disordered" evidence="8">
    <location>
        <begin position="1"/>
        <end position="32"/>
    </location>
</feature>
<keyword evidence="7" id="KW-0496">Mitochondrion</keyword>
<keyword evidence="6 7" id="KW-1015">Disulfide bond</keyword>
<sequence length="106" mass="11566">MGLSSIFGGSAPSQQQTVSSSPQLSSTDRLTSQVKTQISQELAVANATELVNKVTENCFEKCLKSPFSERNEPCVDECLVKYMKSWNIVSKAYITRIQQASASGEI</sequence>
<dbReference type="InterPro" id="IPR004217">
    <property type="entry name" value="Tim10-like"/>
</dbReference>
<dbReference type="OrthoDB" id="7813104at2759"/>
<evidence type="ECO:0000256" key="6">
    <source>
        <dbReference type="ARBA" id="ARBA00023157"/>
    </source>
</evidence>
<feature type="compositionally biased region" description="Low complexity" evidence="8">
    <location>
        <begin position="10"/>
        <end position="27"/>
    </location>
</feature>